<keyword evidence="2" id="KW-1185">Reference proteome</keyword>
<evidence type="ECO:0000313" key="2">
    <source>
        <dbReference type="Proteomes" id="UP001279642"/>
    </source>
</evidence>
<proteinExistence type="predicted"/>
<dbReference type="EMBL" id="JAXCLW010000004">
    <property type="protein sequence ID" value="MDY0884400.1"/>
    <property type="molecule type" value="Genomic_DNA"/>
</dbReference>
<dbReference type="InterPro" id="IPR043137">
    <property type="entry name" value="GGT_ssub_C"/>
</dbReference>
<gene>
    <name evidence="1" type="ORF">SMD27_16270</name>
</gene>
<dbReference type="InterPro" id="IPR052896">
    <property type="entry name" value="GGT-like_enzyme"/>
</dbReference>
<dbReference type="PANTHER" id="PTHR43881:SF5">
    <property type="entry name" value="GAMMA-GLUTAMYLTRANSPEPTIDASE"/>
    <property type="match status" value="1"/>
</dbReference>
<reference evidence="1 2" key="1">
    <citation type="journal article" date="2016" name="Antonie Van Leeuwenhoek">
        <title>Dongia soli sp. nov., isolated from soil from Dokdo, Korea.</title>
        <authorList>
            <person name="Kim D.U."/>
            <person name="Lee H."/>
            <person name="Kim H."/>
            <person name="Kim S.G."/>
            <person name="Ka J.O."/>
        </authorList>
    </citation>
    <scope>NUCLEOTIDE SEQUENCE [LARGE SCALE GENOMIC DNA]</scope>
    <source>
        <strain evidence="1 2">D78</strain>
    </source>
</reference>
<keyword evidence="1" id="KW-0808">Transferase</keyword>
<accession>A0ABU5EEA8</accession>
<dbReference type="EC" id="2.3.2.2" evidence="1"/>
<dbReference type="SUPFAM" id="SSF56235">
    <property type="entry name" value="N-terminal nucleophile aminohydrolases (Ntn hydrolases)"/>
    <property type="match status" value="1"/>
</dbReference>
<name>A0ABU5EEA8_9PROT</name>
<dbReference type="PANTHER" id="PTHR43881">
    <property type="entry name" value="GAMMA-GLUTAMYLTRANSPEPTIDASE (AFU_ORTHOLOGUE AFUA_4G13580)"/>
    <property type="match status" value="1"/>
</dbReference>
<keyword evidence="1" id="KW-0012">Acyltransferase</keyword>
<organism evidence="1 2">
    <name type="scientific">Dongia soli</name>
    <dbReference type="NCBI Taxonomy" id="600628"/>
    <lineage>
        <taxon>Bacteria</taxon>
        <taxon>Pseudomonadati</taxon>
        <taxon>Pseudomonadota</taxon>
        <taxon>Alphaproteobacteria</taxon>
        <taxon>Rhodospirillales</taxon>
        <taxon>Dongiaceae</taxon>
        <taxon>Dongia</taxon>
    </lineage>
</organism>
<evidence type="ECO:0000313" key="1">
    <source>
        <dbReference type="EMBL" id="MDY0884400.1"/>
    </source>
</evidence>
<dbReference type="Proteomes" id="UP001279642">
    <property type="component" value="Unassembled WGS sequence"/>
</dbReference>
<comment type="caution">
    <text evidence="1">The sequence shown here is derived from an EMBL/GenBank/DDBJ whole genome shotgun (WGS) entry which is preliminary data.</text>
</comment>
<dbReference type="GO" id="GO:0103068">
    <property type="term" value="F:leukotriene C4 gamma-glutamyl transferase activity"/>
    <property type="evidence" value="ECO:0007669"/>
    <property type="project" value="UniProtKB-EC"/>
</dbReference>
<sequence>MSHVIGCMGGDGQVQTQLQLLIDMIDAGFDPQQAVSRPRWYLDRADEAGLQVLVEEGMEAEIVQGLRQRGHRVSVLGPAEEIMGHAQVIAIEPSGALVGAADRRSDGQAVGW</sequence>
<dbReference type="Pfam" id="PF01019">
    <property type="entry name" value="G_glu_transpept"/>
    <property type="match status" value="1"/>
</dbReference>
<dbReference type="Gene3D" id="3.60.20.40">
    <property type="match status" value="1"/>
</dbReference>
<dbReference type="RefSeq" id="WP_320509464.1">
    <property type="nucleotide sequence ID" value="NZ_JAXCLW010000004.1"/>
</dbReference>
<protein>
    <submittedName>
        <fullName evidence="1">Gamma-glutamyltransferase</fullName>
        <ecNumber evidence="1">2.3.2.2</ecNumber>
    </submittedName>
</protein>
<dbReference type="InterPro" id="IPR029055">
    <property type="entry name" value="Ntn_hydrolases_N"/>
</dbReference>